<comment type="caution">
    <text evidence="3">The sequence shown here is derived from an EMBL/GenBank/DDBJ whole genome shotgun (WGS) entry which is preliminary data.</text>
</comment>
<name>A0ABX4I805_9LACT</name>
<dbReference type="Proteomes" id="UP000218979">
    <property type="component" value="Unassembled WGS sequence"/>
</dbReference>
<organism evidence="3 4">
    <name type="scientific">Pseudolactococcus chungangensis CAU 28 = DSM 22330</name>
    <dbReference type="NCBI Taxonomy" id="1122154"/>
    <lineage>
        <taxon>Bacteria</taxon>
        <taxon>Bacillati</taxon>
        <taxon>Bacillota</taxon>
        <taxon>Bacilli</taxon>
        <taxon>Lactobacillales</taxon>
        <taxon>Streptococcaceae</taxon>
        <taxon>Pseudolactococcus</taxon>
    </lineage>
</organism>
<evidence type="ECO:0000313" key="3">
    <source>
        <dbReference type="EMBL" id="PCS02750.1"/>
    </source>
</evidence>
<proteinExistence type="predicted"/>
<reference evidence="3 4" key="1">
    <citation type="submission" date="2014-12" db="EMBL/GenBank/DDBJ databases">
        <title>Draft genome sequences of 10 type strains of Lactococcus.</title>
        <authorList>
            <person name="Sun Z."/>
            <person name="Zhong Z."/>
            <person name="Liu W."/>
            <person name="Zhang W."/>
            <person name="Zhang H."/>
        </authorList>
    </citation>
    <scope>NUCLEOTIDE SEQUENCE [LARGE SCALE GENOMIC DNA]</scope>
    <source>
        <strain evidence="3 4">DSM 22330</strain>
    </source>
</reference>
<comment type="pathway">
    <text evidence="1">Purine metabolism; ppGpp biosynthesis; ppGpp from GTP: step 1/2.</text>
</comment>
<feature type="domain" description="RelA/SpoT" evidence="2">
    <location>
        <begin position="63"/>
        <end position="183"/>
    </location>
</feature>
<dbReference type="EMBL" id="JXJT01000013">
    <property type="protein sequence ID" value="PCS02750.1"/>
    <property type="molecule type" value="Genomic_DNA"/>
</dbReference>
<evidence type="ECO:0000313" key="4">
    <source>
        <dbReference type="Proteomes" id="UP000218979"/>
    </source>
</evidence>
<dbReference type="Gene3D" id="1.10.287.860">
    <property type="entry name" value="Nucleotidyltransferase"/>
    <property type="match status" value="1"/>
</dbReference>
<dbReference type="SUPFAM" id="SSF81301">
    <property type="entry name" value="Nucleotidyltransferase"/>
    <property type="match status" value="1"/>
</dbReference>
<gene>
    <name evidence="3" type="ORF">RR45_GL000459</name>
</gene>
<dbReference type="Gene3D" id="3.30.460.10">
    <property type="entry name" value="Beta Polymerase, domain 2"/>
    <property type="match status" value="1"/>
</dbReference>
<evidence type="ECO:0000256" key="1">
    <source>
        <dbReference type="ARBA" id="ARBA00004976"/>
    </source>
</evidence>
<dbReference type="InterPro" id="IPR043519">
    <property type="entry name" value="NT_sf"/>
</dbReference>
<keyword evidence="4" id="KW-1185">Reference proteome</keyword>
<dbReference type="PANTHER" id="PTHR47837:SF1">
    <property type="entry name" value="GTP PYROPHOSPHOKINASE YJBM"/>
    <property type="match status" value="1"/>
</dbReference>
<dbReference type="SMART" id="SM00954">
    <property type="entry name" value="RelA_SpoT"/>
    <property type="match status" value="1"/>
</dbReference>
<dbReference type="CDD" id="cd05399">
    <property type="entry name" value="NT_Rel-Spo_like"/>
    <property type="match status" value="1"/>
</dbReference>
<sequence length="242" mass="28670">MSAIKSYLVKMRYPDHIMTEKFNWEAFLDPYIQAVGELKIKLRGARKQYQKQNRHSPIEFVTGRVKPAESIKNKARLRGFKPENIAEMQDIAGVRVMVQFVEDVEEVLNLLRQRKDFKIVQERDYINNQKESGYRSYHVIIEYPVEMVDGRKHILAEIQIRTLAMNFWATIEHSLNYKYQGAFPDELRKRLAVSAKIAYALDEEMSTIREEIQEAQLLFNPSRRKVDDGVENRDDFDEEHNW</sequence>
<dbReference type="Pfam" id="PF04607">
    <property type="entry name" value="RelA_SpoT"/>
    <property type="match status" value="1"/>
</dbReference>
<evidence type="ECO:0000259" key="2">
    <source>
        <dbReference type="SMART" id="SM00954"/>
    </source>
</evidence>
<accession>A0ABX4I805</accession>
<dbReference type="InterPro" id="IPR007685">
    <property type="entry name" value="RelA_SpoT"/>
</dbReference>
<dbReference type="InterPro" id="IPR052366">
    <property type="entry name" value="GTP_Pyrophosphokinase"/>
</dbReference>
<protein>
    <submittedName>
        <fullName evidence="3">GTP pyrophosphokinase</fullName>
    </submittedName>
</protein>
<dbReference type="PANTHER" id="PTHR47837">
    <property type="entry name" value="GTP PYROPHOSPHOKINASE YJBM"/>
    <property type="match status" value="1"/>
</dbReference>